<dbReference type="EMBL" id="PDJQ01000001">
    <property type="protein sequence ID" value="PFG74825.1"/>
    <property type="molecule type" value="Genomic_DNA"/>
</dbReference>
<dbReference type="InterPro" id="IPR037147">
    <property type="entry name" value="Ribosomal_bL28_sf"/>
</dbReference>
<keyword evidence="3" id="KW-0687">Ribonucleoprotein</keyword>
<dbReference type="PANTHER" id="PTHR39080:SF1">
    <property type="entry name" value="LARGE RIBOSOMAL SUBUNIT PROTEIN BL28A"/>
    <property type="match status" value="1"/>
</dbReference>
<dbReference type="InterPro" id="IPR050096">
    <property type="entry name" value="Bacterial_rp_bL28"/>
</dbReference>
<dbReference type="InterPro" id="IPR034704">
    <property type="entry name" value="Ribosomal_bL28/bL31-like_sf"/>
</dbReference>
<reference evidence="4 5" key="1">
    <citation type="submission" date="2017-09" db="EMBL/GenBank/DDBJ databases">
        <title>Sequencing the genomes of two abundant thermophiles in Great Basin hot springs: Thermocrinis jamiesonii and novel Chloroflexi Thermoflexus hugenholtzii.</title>
        <authorList>
            <person name="Hedlund B."/>
        </authorList>
    </citation>
    <scope>NUCLEOTIDE SEQUENCE [LARGE SCALE GENOMIC DNA]</scope>
    <source>
        <strain evidence="4 5">G233</strain>
    </source>
</reference>
<dbReference type="GO" id="GO:1990904">
    <property type="term" value="C:ribonucleoprotein complex"/>
    <property type="evidence" value="ECO:0007669"/>
    <property type="project" value="UniProtKB-KW"/>
</dbReference>
<evidence type="ECO:0000256" key="1">
    <source>
        <dbReference type="ARBA" id="ARBA00008760"/>
    </source>
</evidence>
<dbReference type="GO" id="GO:0003735">
    <property type="term" value="F:structural constituent of ribosome"/>
    <property type="evidence" value="ECO:0007669"/>
    <property type="project" value="InterPro"/>
</dbReference>
<dbReference type="Proteomes" id="UP000223071">
    <property type="component" value="Unassembled WGS sequence"/>
</dbReference>
<sequence>MASGACDVCGKTTQFGRHIRHTHGGRWERKATKKSRTFRPNVHKHRIFFGGASLRVNICTRCLKTMTKSV</sequence>
<dbReference type="PANTHER" id="PTHR39080">
    <property type="entry name" value="50S RIBOSOMAL PROTEIN L28"/>
    <property type="match status" value="1"/>
</dbReference>
<keyword evidence="5" id="KW-1185">Reference proteome</keyword>
<evidence type="ECO:0000256" key="3">
    <source>
        <dbReference type="ARBA" id="ARBA00023274"/>
    </source>
</evidence>
<accession>A0A2A9HII0</accession>
<dbReference type="GO" id="GO:0005840">
    <property type="term" value="C:ribosome"/>
    <property type="evidence" value="ECO:0007669"/>
    <property type="project" value="UniProtKB-KW"/>
</dbReference>
<dbReference type="InterPro" id="IPR026569">
    <property type="entry name" value="Ribosomal_bL28"/>
</dbReference>
<evidence type="ECO:0000313" key="4">
    <source>
        <dbReference type="EMBL" id="PFG74825.1"/>
    </source>
</evidence>
<dbReference type="RefSeq" id="WP_098504180.1">
    <property type="nucleotide sequence ID" value="NZ_PDJQ01000001.1"/>
</dbReference>
<organism evidence="4 5">
    <name type="scientific">Tepidiforma thermophila (strain KCTC 52669 / CGMCC 1.13589 / G233)</name>
    <dbReference type="NCBI Taxonomy" id="2761530"/>
    <lineage>
        <taxon>Bacteria</taxon>
        <taxon>Bacillati</taxon>
        <taxon>Chloroflexota</taxon>
        <taxon>Tepidiformia</taxon>
        <taxon>Tepidiformales</taxon>
        <taxon>Tepidiformaceae</taxon>
        <taxon>Tepidiforma</taxon>
    </lineage>
</organism>
<evidence type="ECO:0000313" key="5">
    <source>
        <dbReference type="Proteomes" id="UP000223071"/>
    </source>
</evidence>
<comment type="similarity">
    <text evidence="1">Belongs to the bacterial ribosomal protein bL28 family.</text>
</comment>
<proteinExistence type="inferred from homology"/>
<comment type="caution">
    <text evidence="4">The sequence shown here is derived from an EMBL/GenBank/DDBJ whole genome shotgun (WGS) entry which is preliminary data.</text>
</comment>
<dbReference type="Pfam" id="PF00830">
    <property type="entry name" value="Ribosomal_L28"/>
    <property type="match status" value="1"/>
</dbReference>
<protein>
    <submittedName>
        <fullName evidence="4">Large subunit ribosomal protein L28</fullName>
    </submittedName>
</protein>
<dbReference type="AlphaFoldDB" id="A0A2A9HII0"/>
<gene>
    <name evidence="4" type="ORF">A9A59_2067</name>
</gene>
<evidence type="ECO:0000256" key="2">
    <source>
        <dbReference type="ARBA" id="ARBA00022980"/>
    </source>
</evidence>
<name>A0A2A9HII0_TEPT2</name>
<dbReference type="Gene3D" id="2.30.170.40">
    <property type="entry name" value="Ribosomal protein L28/L24"/>
    <property type="match status" value="1"/>
</dbReference>
<dbReference type="SUPFAM" id="SSF143800">
    <property type="entry name" value="L28p-like"/>
    <property type="match status" value="1"/>
</dbReference>
<keyword evidence="2 4" id="KW-0689">Ribosomal protein</keyword>